<keyword evidence="1" id="KW-0436">Ligase</keyword>
<name>A0ABS9YXT6_9MYCO</name>
<dbReference type="Gene3D" id="3.90.1140.10">
    <property type="entry name" value="Cyclic phosphodiesterase"/>
    <property type="match status" value="1"/>
</dbReference>
<protein>
    <submittedName>
        <fullName evidence="1">2'-5' RNA ligase family protein</fullName>
    </submittedName>
</protein>
<evidence type="ECO:0000313" key="2">
    <source>
        <dbReference type="Proteomes" id="UP001139068"/>
    </source>
</evidence>
<accession>A0ABS9YXT6</accession>
<dbReference type="EMBL" id="JAIVFL010000001">
    <property type="protein sequence ID" value="MCI4676020.1"/>
    <property type="molecule type" value="Genomic_DNA"/>
</dbReference>
<comment type="caution">
    <text evidence="1">The sequence shown here is derived from an EMBL/GenBank/DDBJ whole genome shotgun (WGS) entry which is preliminary data.</text>
</comment>
<keyword evidence="2" id="KW-1185">Reference proteome</keyword>
<dbReference type="GO" id="GO:0016874">
    <property type="term" value="F:ligase activity"/>
    <property type="evidence" value="ECO:0007669"/>
    <property type="project" value="UniProtKB-KW"/>
</dbReference>
<dbReference type="SUPFAM" id="SSF55144">
    <property type="entry name" value="LigT-like"/>
    <property type="match status" value="1"/>
</dbReference>
<reference evidence="1" key="1">
    <citation type="journal article" date="2022" name="ISME J.">
        <title>Identification of active gaseous-alkane degraders at natural gas seeps.</title>
        <authorList>
            <person name="Farhan Ul Haque M."/>
            <person name="Hernandez M."/>
            <person name="Crombie A.T."/>
            <person name="Murrell J.C."/>
        </authorList>
    </citation>
    <scope>NUCLEOTIDE SEQUENCE</scope>
    <source>
        <strain evidence="1">ANDR5</strain>
    </source>
</reference>
<evidence type="ECO:0000313" key="1">
    <source>
        <dbReference type="EMBL" id="MCI4676020.1"/>
    </source>
</evidence>
<dbReference type="InterPro" id="IPR009097">
    <property type="entry name" value="Cyclic_Pdiesterase"/>
</dbReference>
<sequence>MAHSIELLLDGHGDAAIRTVWHRLVDAGLPSQLRVRSATNRPHITLLAADRIEPAVDDELAPLRQRFPLPVVVGAPLIFGGGRLTLARLIVASVDLLDLHREVYRRCLPHTTQEPFAHSAPGHWTPHATLGRQFTPEQVGEALAVIDELSGDIGANVVGLRRWDGDSGREFPII</sequence>
<dbReference type="Pfam" id="PF13563">
    <property type="entry name" value="2_5_RNA_ligase2"/>
    <property type="match status" value="1"/>
</dbReference>
<organism evidence="1 2">
    <name type="scientific">Candidatus Mycolicibacterium alkanivorans</name>
    <dbReference type="NCBI Taxonomy" id="2954114"/>
    <lineage>
        <taxon>Bacteria</taxon>
        <taxon>Bacillati</taxon>
        <taxon>Actinomycetota</taxon>
        <taxon>Actinomycetes</taxon>
        <taxon>Mycobacteriales</taxon>
        <taxon>Mycobacteriaceae</taxon>
        <taxon>Mycolicibacterium</taxon>
    </lineage>
</organism>
<dbReference type="Proteomes" id="UP001139068">
    <property type="component" value="Unassembled WGS sequence"/>
</dbReference>
<dbReference type="RefSeq" id="WP_243072261.1">
    <property type="nucleotide sequence ID" value="NZ_JAIVFL010000001.1"/>
</dbReference>
<gene>
    <name evidence="1" type="ORF">K9U37_14530</name>
</gene>
<proteinExistence type="predicted"/>